<dbReference type="Proteomes" id="UP001164768">
    <property type="component" value="Chromosome"/>
</dbReference>
<organism evidence="2 3">
    <name type="scientific">Levilactobacillus brevis</name>
    <name type="common">Lactobacillus brevis</name>
    <dbReference type="NCBI Taxonomy" id="1580"/>
    <lineage>
        <taxon>Bacteria</taxon>
        <taxon>Bacillati</taxon>
        <taxon>Bacillota</taxon>
        <taxon>Bacilli</taxon>
        <taxon>Lactobacillales</taxon>
        <taxon>Lactobacillaceae</taxon>
        <taxon>Levilactobacillus</taxon>
    </lineage>
</organism>
<protein>
    <submittedName>
        <fullName evidence="2">Uncharacterized protein</fullName>
    </submittedName>
</protein>
<evidence type="ECO:0000313" key="2">
    <source>
        <dbReference type="EMBL" id="WAD02143.1"/>
    </source>
</evidence>
<dbReference type="RefSeq" id="WP_267668537.1">
    <property type="nucleotide sequence ID" value="NZ_CP113117.1"/>
</dbReference>
<feature type="transmembrane region" description="Helical" evidence="1">
    <location>
        <begin position="12"/>
        <end position="34"/>
    </location>
</feature>
<feature type="transmembrane region" description="Helical" evidence="1">
    <location>
        <begin position="85"/>
        <end position="103"/>
    </location>
</feature>
<dbReference type="AlphaFoldDB" id="A0AB38X7X4"/>
<name>A0AB38X7X4_LEVBR</name>
<keyword evidence="1" id="KW-0812">Transmembrane</keyword>
<dbReference type="EMBL" id="CP113117">
    <property type="protein sequence ID" value="WAD02143.1"/>
    <property type="molecule type" value="Genomic_DNA"/>
</dbReference>
<keyword evidence="1" id="KW-0472">Membrane</keyword>
<reference evidence="2" key="1">
    <citation type="submission" date="2022-11" db="EMBL/GenBank/DDBJ databases">
        <title>Whole genome sequence of Levilactobacillus brevis SMB091.</title>
        <authorList>
            <person name="Kim J.-M."/>
            <person name="Kim O.-C."/>
            <person name="Choi Y.H."/>
            <person name="Han N.S."/>
            <person name="Hurh B."/>
        </authorList>
    </citation>
    <scope>NUCLEOTIDE SEQUENCE</scope>
    <source>
        <strain evidence="2">SMB091</strain>
    </source>
</reference>
<gene>
    <name evidence="2" type="ORF">ORR04_02790</name>
</gene>
<keyword evidence="1" id="KW-1133">Transmembrane helix</keyword>
<evidence type="ECO:0000313" key="3">
    <source>
        <dbReference type="Proteomes" id="UP001164768"/>
    </source>
</evidence>
<sequence length="105" mass="11526">MKNEIDGATGCLLFIALLAVTVAAFFLKGLYLMLAWSWVMVPIFKLPALTYWGATAISFLWVILFGPHPKLKDNGDPIDSLKSSVLILATDALFMGILWLVILGI</sequence>
<evidence type="ECO:0000256" key="1">
    <source>
        <dbReference type="SAM" id="Phobius"/>
    </source>
</evidence>
<accession>A0AB38X7X4</accession>
<feature type="transmembrane region" description="Helical" evidence="1">
    <location>
        <begin position="46"/>
        <end position="65"/>
    </location>
</feature>
<proteinExistence type="predicted"/>